<dbReference type="InterPro" id="IPR003442">
    <property type="entry name" value="T6A_TsaE"/>
</dbReference>
<dbReference type="Gene3D" id="3.40.50.300">
    <property type="entry name" value="P-loop containing nucleotide triphosphate hydrolases"/>
    <property type="match status" value="1"/>
</dbReference>
<evidence type="ECO:0000256" key="4">
    <source>
        <dbReference type="ARBA" id="ARBA00022490"/>
    </source>
</evidence>
<dbReference type="InterPro" id="IPR027417">
    <property type="entry name" value="P-loop_NTPase"/>
</dbReference>
<name>A0A1H7YH21_9SPHN</name>
<dbReference type="GO" id="GO:0005524">
    <property type="term" value="F:ATP binding"/>
    <property type="evidence" value="ECO:0007669"/>
    <property type="project" value="UniProtKB-KW"/>
</dbReference>
<accession>A0A1H7YH21</accession>
<dbReference type="NCBIfam" id="TIGR00150">
    <property type="entry name" value="T6A_YjeE"/>
    <property type="match status" value="1"/>
</dbReference>
<keyword evidence="9" id="KW-0460">Magnesium</keyword>
<reference evidence="12" key="1">
    <citation type="submission" date="2016-10" db="EMBL/GenBank/DDBJ databases">
        <authorList>
            <person name="Varghese N."/>
            <person name="Submissions S."/>
        </authorList>
    </citation>
    <scope>NUCLEOTIDE SEQUENCE [LARGE SCALE GENOMIC DNA]</scope>
    <source>
        <strain evidence="12">S6-262</strain>
    </source>
</reference>
<evidence type="ECO:0000256" key="1">
    <source>
        <dbReference type="ARBA" id="ARBA00004496"/>
    </source>
</evidence>
<evidence type="ECO:0000313" key="12">
    <source>
        <dbReference type="Proteomes" id="UP000199206"/>
    </source>
</evidence>
<keyword evidence="5" id="KW-0819">tRNA processing</keyword>
<evidence type="ECO:0000256" key="7">
    <source>
        <dbReference type="ARBA" id="ARBA00022741"/>
    </source>
</evidence>
<evidence type="ECO:0000256" key="9">
    <source>
        <dbReference type="ARBA" id="ARBA00022842"/>
    </source>
</evidence>
<dbReference type="Pfam" id="PF02367">
    <property type="entry name" value="TsaE"/>
    <property type="match status" value="1"/>
</dbReference>
<comment type="subcellular location">
    <subcellularLocation>
        <location evidence="1">Cytoplasm</location>
    </subcellularLocation>
</comment>
<dbReference type="PANTHER" id="PTHR33540:SF2">
    <property type="entry name" value="TRNA THREONYLCARBAMOYLADENOSINE BIOSYNTHESIS PROTEIN TSAE"/>
    <property type="match status" value="1"/>
</dbReference>
<dbReference type="Proteomes" id="UP000199206">
    <property type="component" value="Unassembled WGS sequence"/>
</dbReference>
<dbReference type="GO" id="GO:0046872">
    <property type="term" value="F:metal ion binding"/>
    <property type="evidence" value="ECO:0007669"/>
    <property type="project" value="UniProtKB-KW"/>
</dbReference>
<keyword evidence="4" id="KW-0963">Cytoplasm</keyword>
<keyword evidence="8" id="KW-0067">ATP-binding</keyword>
<dbReference type="OrthoDB" id="9800307at2"/>
<organism evidence="11 12">
    <name type="scientific">Sphingomonas gellani</name>
    <dbReference type="NCBI Taxonomy" id="1166340"/>
    <lineage>
        <taxon>Bacteria</taxon>
        <taxon>Pseudomonadati</taxon>
        <taxon>Pseudomonadota</taxon>
        <taxon>Alphaproteobacteria</taxon>
        <taxon>Sphingomonadales</taxon>
        <taxon>Sphingomonadaceae</taxon>
        <taxon>Sphingomonas</taxon>
    </lineage>
</organism>
<evidence type="ECO:0000256" key="2">
    <source>
        <dbReference type="ARBA" id="ARBA00007599"/>
    </source>
</evidence>
<keyword evidence="7" id="KW-0547">Nucleotide-binding</keyword>
<dbReference type="GO" id="GO:0002949">
    <property type="term" value="P:tRNA threonylcarbamoyladenosine modification"/>
    <property type="evidence" value="ECO:0007669"/>
    <property type="project" value="InterPro"/>
</dbReference>
<dbReference type="STRING" id="1166340.SAMN05192583_0263"/>
<dbReference type="GO" id="GO:0005737">
    <property type="term" value="C:cytoplasm"/>
    <property type="evidence" value="ECO:0007669"/>
    <property type="project" value="UniProtKB-SubCell"/>
</dbReference>
<dbReference type="AlphaFoldDB" id="A0A1H7YH21"/>
<gene>
    <name evidence="11" type="ORF">SAMN05192583_0263</name>
</gene>
<comment type="similarity">
    <text evidence="2">Belongs to the TsaE family.</text>
</comment>
<evidence type="ECO:0000256" key="6">
    <source>
        <dbReference type="ARBA" id="ARBA00022723"/>
    </source>
</evidence>
<dbReference type="SUPFAM" id="SSF52540">
    <property type="entry name" value="P-loop containing nucleoside triphosphate hydrolases"/>
    <property type="match status" value="1"/>
</dbReference>
<evidence type="ECO:0000256" key="5">
    <source>
        <dbReference type="ARBA" id="ARBA00022694"/>
    </source>
</evidence>
<keyword evidence="6" id="KW-0479">Metal-binding</keyword>
<evidence type="ECO:0000256" key="3">
    <source>
        <dbReference type="ARBA" id="ARBA00019010"/>
    </source>
</evidence>
<evidence type="ECO:0000256" key="8">
    <source>
        <dbReference type="ARBA" id="ARBA00022840"/>
    </source>
</evidence>
<proteinExistence type="inferred from homology"/>
<keyword evidence="12" id="KW-1185">Reference proteome</keyword>
<protein>
    <recommendedName>
        <fullName evidence="3">tRNA threonylcarbamoyladenosine biosynthesis protein TsaE</fullName>
    </recommendedName>
    <alternativeName>
        <fullName evidence="10">t(6)A37 threonylcarbamoyladenosine biosynthesis protein TsaE</fullName>
    </alternativeName>
</protein>
<dbReference type="EMBL" id="FOCF01000001">
    <property type="protein sequence ID" value="SEM45265.1"/>
    <property type="molecule type" value="Genomic_DNA"/>
</dbReference>
<evidence type="ECO:0000256" key="10">
    <source>
        <dbReference type="ARBA" id="ARBA00032441"/>
    </source>
</evidence>
<sequence>MRLADAEATEAFGRRLAARLRPGDVVTLSGPLGAGKTSIARAVLSALGLEGEAPSPSFAIVQPYDVPEVTLPVLHVDLYRLDAADEVDELGLDEARMDSALLIEWPERAGDGAWPDALALLLSIEPDGARGLTVRVPPAWENRWPT</sequence>
<evidence type="ECO:0000313" key="11">
    <source>
        <dbReference type="EMBL" id="SEM45265.1"/>
    </source>
</evidence>
<dbReference type="RefSeq" id="WP_093663661.1">
    <property type="nucleotide sequence ID" value="NZ_FOCF01000001.1"/>
</dbReference>
<dbReference type="PANTHER" id="PTHR33540">
    <property type="entry name" value="TRNA THREONYLCARBAMOYLADENOSINE BIOSYNTHESIS PROTEIN TSAE"/>
    <property type="match status" value="1"/>
</dbReference>